<keyword evidence="3" id="KW-1185">Reference proteome</keyword>
<dbReference type="SUPFAM" id="SSF54909">
    <property type="entry name" value="Dimeric alpha+beta barrel"/>
    <property type="match status" value="1"/>
</dbReference>
<evidence type="ECO:0000259" key="1">
    <source>
        <dbReference type="Pfam" id="PF07978"/>
    </source>
</evidence>
<proteinExistence type="predicted"/>
<sequence length="107" mass="13013">MIYELRIYDVNPGKMQVILNRFRDHVIDLFSKHDMKITLFWEDLDESSNRLYYVVEHASLEERNLNYERFRNDPAWIEVRRVSELDGPLVKKQESIFMKDVPFFANK</sequence>
<reference evidence="2 3" key="1">
    <citation type="submission" date="2019-12" db="EMBL/GenBank/DDBJ databases">
        <title>Paenibacillus sp. nov. sp. isolated from soil.</title>
        <authorList>
            <person name="Kim J."/>
            <person name="Jeong S.E."/>
            <person name="Jung H.S."/>
            <person name="Jeon C.O."/>
        </authorList>
    </citation>
    <scope>NUCLEOTIDE SEQUENCE [LARGE SCALE GENOMIC DNA]</scope>
    <source>
        <strain evidence="2 3">5J-6</strain>
    </source>
</reference>
<comment type="caution">
    <text evidence="2">The sequence shown here is derived from an EMBL/GenBank/DDBJ whole genome shotgun (WGS) entry which is preliminary data.</text>
</comment>
<dbReference type="InterPro" id="IPR011008">
    <property type="entry name" value="Dimeric_a/b-barrel"/>
</dbReference>
<protein>
    <submittedName>
        <fullName evidence="2">NIPSNAP family protein</fullName>
    </submittedName>
</protein>
<dbReference type="Pfam" id="PF07978">
    <property type="entry name" value="NIPSNAP"/>
    <property type="match status" value="1"/>
</dbReference>
<dbReference type="EMBL" id="WTUZ01000010">
    <property type="protein sequence ID" value="MZQ81418.1"/>
    <property type="molecule type" value="Genomic_DNA"/>
</dbReference>
<dbReference type="Gene3D" id="3.30.70.100">
    <property type="match status" value="1"/>
</dbReference>
<name>A0A6L8UTF3_9BACL</name>
<evidence type="ECO:0000313" key="2">
    <source>
        <dbReference type="EMBL" id="MZQ81418.1"/>
    </source>
</evidence>
<gene>
    <name evidence="2" type="ORF">GQF01_04660</name>
</gene>
<organism evidence="2 3">
    <name type="scientific">Paenibacillus silvestris</name>
    <dbReference type="NCBI Taxonomy" id="2606219"/>
    <lineage>
        <taxon>Bacteria</taxon>
        <taxon>Bacillati</taxon>
        <taxon>Bacillota</taxon>
        <taxon>Bacilli</taxon>
        <taxon>Bacillales</taxon>
        <taxon>Paenibacillaceae</taxon>
        <taxon>Paenibacillus</taxon>
    </lineage>
</organism>
<evidence type="ECO:0000313" key="3">
    <source>
        <dbReference type="Proteomes" id="UP000481087"/>
    </source>
</evidence>
<accession>A0A6L8UTF3</accession>
<dbReference type="AlphaFoldDB" id="A0A6L8UTF3"/>
<dbReference type="Proteomes" id="UP000481087">
    <property type="component" value="Unassembled WGS sequence"/>
</dbReference>
<feature type="domain" description="NIPSNAP" evidence="1">
    <location>
        <begin position="3"/>
        <end position="103"/>
    </location>
</feature>
<dbReference type="InterPro" id="IPR012577">
    <property type="entry name" value="NIPSNAP"/>
</dbReference>
<dbReference type="RefSeq" id="WP_161405702.1">
    <property type="nucleotide sequence ID" value="NZ_WTUZ01000010.1"/>
</dbReference>